<dbReference type="OrthoDB" id="5367448at2759"/>
<comment type="caution">
    <text evidence="2">The sequence shown here is derived from an EMBL/GenBank/DDBJ whole genome shotgun (WGS) entry which is preliminary data.</text>
</comment>
<proteinExistence type="predicted"/>
<feature type="compositionally biased region" description="Polar residues" evidence="1">
    <location>
        <begin position="107"/>
        <end position="122"/>
    </location>
</feature>
<dbReference type="Proteomes" id="UP000811619">
    <property type="component" value="Unassembled WGS sequence"/>
</dbReference>
<reference evidence="2" key="1">
    <citation type="journal article" date="2020" name="bioRxiv">
        <title>Whole genome comparisons of ergot fungi reveals the divergence and evolution of species within the genus Claviceps are the result of varying mechanisms driving genome evolution and host range expansion.</title>
        <authorList>
            <person name="Wyka S.A."/>
            <person name="Mondo S.J."/>
            <person name="Liu M."/>
            <person name="Dettman J."/>
            <person name="Nalam V."/>
            <person name="Broders K.D."/>
        </authorList>
    </citation>
    <scope>NUCLEOTIDE SEQUENCE</scope>
    <source>
        <strain evidence="2">CCC 489</strain>
    </source>
</reference>
<gene>
    <name evidence="2" type="ORF">E4U42_006533</name>
</gene>
<feature type="region of interest" description="Disordered" evidence="1">
    <location>
        <begin position="107"/>
        <end position="128"/>
    </location>
</feature>
<organism evidence="2 3">
    <name type="scientific">Claviceps africana</name>
    <dbReference type="NCBI Taxonomy" id="83212"/>
    <lineage>
        <taxon>Eukaryota</taxon>
        <taxon>Fungi</taxon>
        <taxon>Dikarya</taxon>
        <taxon>Ascomycota</taxon>
        <taxon>Pezizomycotina</taxon>
        <taxon>Sordariomycetes</taxon>
        <taxon>Hypocreomycetidae</taxon>
        <taxon>Hypocreales</taxon>
        <taxon>Clavicipitaceae</taxon>
        <taxon>Claviceps</taxon>
    </lineage>
</organism>
<evidence type="ECO:0000313" key="3">
    <source>
        <dbReference type="Proteomes" id="UP000811619"/>
    </source>
</evidence>
<dbReference type="EMBL" id="SRPY01000673">
    <property type="protein sequence ID" value="KAG5919389.1"/>
    <property type="molecule type" value="Genomic_DNA"/>
</dbReference>
<accession>A0A8K0NGN1</accession>
<sequence>MKSAANLARRRITPRSIRVLVSPVPVTFAERRSVLQVLEQYGPVEVFQMAPGQHANFISVTKEEATAKKLVDSSPLVYRMPPPLKQTDIDVADLVVGDISNAFNTESTRPSVLDASQEQSATNDDDKAALGDGFTSAFEQQQNQQQQAAQFKLDIFPEPNYHHEFAMSRSPLHYSWPTTYDRDQSFATSILKHSLPQTIASEGLAHWLLEPGCCNPNKITHGKYEREQLRYWLPTKMTKSDAE</sequence>
<evidence type="ECO:0000313" key="2">
    <source>
        <dbReference type="EMBL" id="KAG5919389.1"/>
    </source>
</evidence>
<name>A0A8K0NGN1_9HYPO</name>
<evidence type="ECO:0008006" key="4">
    <source>
        <dbReference type="Google" id="ProtNLM"/>
    </source>
</evidence>
<protein>
    <recommendedName>
        <fullName evidence="4">RRM domain-containing protein</fullName>
    </recommendedName>
</protein>
<evidence type="ECO:0000256" key="1">
    <source>
        <dbReference type="SAM" id="MobiDB-lite"/>
    </source>
</evidence>
<dbReference type="AlphaFoldDB" id="A0A8K0NGN1"/>
<keyword evidence="3" id="KW-1185">Reference proteome</keyword>